<dbReference type="Proteomes" id="UP001057498">
    <property type="component" value="Chromosome"/>
</dbReference>
<dbReference type="Gene3D" id="1.10.10.10">
    <property type="entry name" value="Winged helix-like DNA-binding domain superfamily/Winged helix DNA-binding domain"/>
    <property type="match status" value="1"/>
</dbReference>
<reference evidence="4" key="1">
    <citation type="submission" date="2022-04" db="EMBL/GenBank/DDBJ databases">
        <title>Whole genome sequence of Sphaerotilus sp. FB-5.</title>
        <authorList>
            <person name="Takeda M."/>
            <person name="Narihara S."/>
            <person name="Akimoto M."/>
            <person name="Akimoto R."/>
            <person name="Nishiyashiki S."/>
            <person name="Murakami T."/>
        </authorList>
    </citation>
    <scope>NUCLEOTIDE SEQUENCE</scope>
    <source>
        <strain evidence="4">FB-5</strain>
    </source>
</reference>
<feature type="domain" description="HTH iclR-type" evidence="3">
    <location>
        <begin position="22"/>
        <end position="83"/>
    </location>
</feature>
<dbReference type="InterPro" id="IPR050707">
    <property type="entry name" value="HTH_MetabolicPath_Reg"/>
</dbReference>
<gene>
    <name evidence="4" type="ORF">CATMQ487_25870</name>
</gene>
<dbReference type="InterPro" id="IPR005471">
    <property type="entry name" value="Tscrpt_reg_IclR_N"/>
</dbReference>
<dbReference type="SUPFAM" id="SSF55781">
    <property type="entry name" value="GAF domain-like"/>
    <property type="match status" value="1"/>
</dbReference>
<dbReference type="Gene3D" id="3.30.450.40">
    <property type="match status" value="1"/>
</dbReference>
<keyword evidence="2" id="KW-0804">Transcription</keyword>
<evidence type="ECO:0000313" key="4">
    <source>
        <dbReference type="EMBL" id="BDI05617.1"/>
    </source>
</evidence>
<organism evidence="4 5">
    <name type="scientific">Sphaerotilus microaerophilus</name>
    <dbReference type="NCBI Taxonomy" id="2914710"/>
    <lineage>
        <taxon>Bacteria</taxon>
        <taxon>Pseudomonadati</taxon>
        <taxon>Pseudomonadota</taxon>
        <taxon>Betaproteobacteria</taxon>
        <taxon>Burkholderiales</taxon>
        <taxon>Sphaerotilaceae</taxon>
        <taxon>Sphaerotilus</taxon>
    </lineage>
</organism>
<keyword evidence="5" id="KW-1185">Reference proteome</keyword>
<dbReference type="PANTHER" id="PTHR30136">
    <property type="entry name" value="HELIX-TURN-HELIX TRANSCRIPTIONAL REGULATOR, ICLR FAMILY"/>
    <property type="match status" value="1"/>
</dbReference>
<accession>A0ABN6PNG2</accession>
<evidence type="ECO:0000256" key="2">
    <source>
        <dbReference type="ARBA" id="ARBA00023163"/>
    </source>
</evidence>
<proteinExistence type="predicted"/>
<evidence type="ECO:0000313" key="5">
    <source>
        <dbReference type="Proteomes" id="UP001057498"/>
    </source>
</evidence>
<evidence type="ECO:0000259" key="3">
    <source>
        <dbReference type="PROSITE" id="PS51077"/>
    </source>
</evidence>
<dbReference type="PROSITE" id="PS51077">
    <property type="entry name" value="HTH_ICLR"/>
    <property type="match status" value="1"/>
</dbReference>
<dbReference type="SUPFAM" id="SSF46785">
    <property type="entry name" value="Winged helix' DNA-binding domain"/>
    <property type="match status" value="1"/>
</dbReference>
<dbReference type="InterPro" id="IPR029016">
    <property type="entry name" value="GAF-like_dom_sf"/>
</dbReference>
<dbReference type="RefSeq" id="WP_251968987.1">
    <property type="nucleotide sequence ID" value="NZ_AP025730.1"/>
</dbReference>
<sequence>MPATPSLPSSAETTRPGAADAIRAVVRALRLLRLMNERPVWTLHELHQASTLPKATLSRLLATLRLEGYVAAEATPGLYRLAGKVRELDGGYTEGSRLVDAGRPILLQVTREIKWPLALATLDVDAMVVRFSSMPYSPLAVHTTTLAVPVCVAGEAVAALSMTTFGRSMTAAVVERHRPILAETAQAIAAAFSADGS</sequence>
<dbReference type="SMART" id="SM00346">
    <property type="entry name" value="HTH_ICLR"/>
    <property type="match status" value="1"/>
</dbReference>
<evidence type="ECO:0000256" key="1">
    <source>
        <dbReference type="ARBA" id="ARBA00023015"/>
    </source>
</evidence>
<name>A0ABN6PNG2_9BURK</name>
<keyword evidence="1" id="KW-0805">Transcription regulation</keyword>
<protein>
    <recommendedName>
        <fullName evidence="3">HTH iclR-type domain-containing protein</fullName>
    </recommendedName>
</protein>
<dbReference type="PANTHER" id="PTHR30136:SF23">
    <property type="entry name" value="DNA-BINDING TRANSCRIPTIONAL ACTIVATOR MHPR"/>
    <property type="match status" value="1"/>
</dbReference>
<dbReference type="InterPro" id="IPR036388">
    <property type="entry name" value="WH-like_DNA-bd_sf"/>
</dbReference>
<dbReference type="Pfam" id="PF09339">
    <property type="entry name" value="HTH_IclR"/>
    <property type="match status" value="1"/>
</dbReference>
<dbReference type="InterPro" id="IPR036390">
    <property type="entry name" value="WH_DNA-bd_sf"/>
</dbReference>
<dbReference type="EMBL" id="AP025730">
    <property type="protein sequence ID" value="BDI05617.1"/>
    <property type="molecule type" value="Genomic_DNA"/>
</dbReference>